<keyword evidence="2" id="KW-1185">Reference proteome</keyword>
<evidence type="ECO:0000313" key="1">
    <source>
        <dbReference type="EMBL" id="MDN3710223.1"/>
    </source>
</evidence>
<comment type="caution">
    <text evidence="1">The sequence shown here is derived from an EMBL/GenBank/DDBJ whole genome shotgun (WGS) entry which is preliminary data.</text>
</comment>
<proteinExistence type="predicted"/>
<organism evidence="1 2">
    <name type="scientific">Paenimyroides ceti</name>
    <dbReference type="NCBI Taxonomy" id="395087"/>
    <lineage>
        <taxon>Bacteria</taxon>
        <taxon>Pseudomonadati</taxon>
        <taxon>Bacteroidota</taxon>
        <taxon>Flavobacteriia</taxon>
        <taxon>Flavobacteriales</taxon>
        <taxon>Flavobacteriaceae</taxon>
        <taxon>Paenimyroides</taxon>
    </lineage>
</organism>
<dbReference type="EMBL" id="JAUFQU010000078">
    <property type="protein sequence ID" value="MDN3710223.1"/>
    <property type="molecule type" value="Genomic_DNA"/>
</dbReference>
<sequence length="48" mass="5615">MEAGKVQHNQSNHDTLWLNRCLTVNVFRWQSMLPNVFPAFFIAKNPTI</sequence>
<accession>A0ABT8D051</accession>
<protein>
    <submittedName>
        <fullName evidence="1">Uncharacterized protein</fullName>
    </submittedName>
</protein>
<gene>
    <name evidence="1" type="ORF">QW060_25490</name>
</gene>
<evidence type="ECO:0000313" key="2">
    <source>
        <dbReference type="Proteomes" id="UP001242368"/>
    </source>
</evidence>
<reference evidence="2" key="1">
    <citation type="journal article" date="2019" name="Int. J. Syst. Evol. Microbiol.">
        <title>The Global Catalogue of Microorganisms (GCM) 10K type strain sequencing project: providing services to taxonomists for standard genome sequencing and annotation.</title>
        <authorList>
            <consortium name="The Broad Institute Genomics Platform"/>
            <consortium name="The Broad Institute Genome Sequencing Center for Infectious Disease"/>
            <person name="Wu L."/>
            <person name="Ma J."/>
        </authorList>
    </citation>
    <scope>NUCLEOTIDE SEQUENCE [LARGE SCALE GENOMIC DNA]</scope>
    <source>
        <strain evidence="2">CECT 7184</strain>
    </source>
</reference>
<dbReference type="Proteomes" id="UP001242368">
    <property type="component" value="Unassembled WGS sequence"/>
</dbReference>
<name>A0ABT8D051_9FLAO</name>
<dbReference type="RefSeq" id="WP_290365457.1">
    <property type="nucleotide sequence ID" value="NZ_JAUFQU010000078.1"/>
</dbReference>